<feature type="domain" description="HTH cro/C1-type" evidence="1">
    <location>
        <begin position="14"/>
        <end position="68"/>
    </location>
</feature>
<dbReference type="InterPro" id="IPR001387">
    <property type="entry name" value="Cro/C1-type_HTH"/>
</dbReference>
<dbReference type="InterPro" id="IPR024269">
    <property type="entry name" value="DUF3791"/>
</dbReference>
<gene>
    <name evidence="2" type="ORF">LEA_06164</name>
</gene>
<dbReference type="Gene3D" id="1.10.260.40">
    <property type="entry name" value="lambda repressor-like DNA-binding domains"/>
    <property type="match status" value="1"/>
</dbReference>
<dbReference type="CDD" id="cd00093">
    <property type="entry name" value="HTH_XRE"/>
    <property type="match status" value="1"/>
</dbReference>
<reference evidence="2" key="1">
    <citation type="journal article" date="2013" name="Environ. Microbiol.">
        <title>Microbiota from the distal guts of lean and obese adolescents exhibit partial functional redundancy besides clear differences in community structure.</title>
        <authorList>
            <person name="Ferrer M."/>
            <person name="Ruiz A."/>
            <person name="Lanza F."/>
            <person name="Haange S.B."/>
            <person name="Oberbach A."/>
            <person name="Till H."/>
            <person name="Bargiela R."/>
            <person name="Campoy C."/>
            <person name="Segura M.T."/>
            <person name="Richter M."/>
            <person name="von Bergen M."/>
            <person name="Seifert J."/>
            <person name="Suarez A."/>
        </authorList>
    </citation>
    <scope>NUCLEOTIDE SEQUENCE</scope>
</reference>
<feature type="non-terminal residue" evidence="2">
    <location>
        <position position="1"/>
    </location>
</feature>
<dbReference type="PROSITE" id="PS50943">
    <property type="entry name" value="HTH_CROC1"/>
    <property type="match status" value="1"/>
</dbReference>
<evidence type="ECO:0000259" key="1">
    <source>
        <dbReference type="PROSITE" id="PS50943"/>
    </source>
</evidence>
<dbReference type="InterPro" id="IPR010982">
    <property type="entry name" value="Lambda_DNA-bd_dom_sf"/>
</dbReference>
<proteinExistence type="predicted"/>
<name>K1TUV8_9ZZZZ</name>
<organism evidence="2">
    <name type="scientific">human gut metagenome</name>
    <dbReference type="NCBI Taxonomy" id="408170"/>
    <lineage>
        <taxon>unclassified sequences</taxon>
        <taxon>metagenomes</taxon>
        <taxon>organismal metagenomes</taxon>
    </lineage>
</organism>
<sequence length="145" mass="15987">KDMGAKIEEIGKLIRKERNNLGLTQDELGQKVGVGKAQISKIENGQGSRISTLKKVLDTLNLTATVELNAAATGINKKLIEYVVANISEFAKKYDLTIREASNYLNLHKGLSFLEQHYDAEHLLSIDDSVEDLARVCYNNGGGLR</sequence>
<comment type="caution">
    <text evidence="2">The sequence shown here is derived from an EMBL/GenBank/DDBJ whole genome shotgun (WGS) entry which is preliminary data.</text>
</comment>
<dbReference type="SMART" id="SM00530">
    <property type="entry name" value="HTH_XRE"/>
    <property type="match status" value="1"/>
</dbReference>
<dbReference type="Pfam" id="PF12668">
    <property type="entry name" value="DUF3791"/>
    <property type="match status" value="1"/>
</dbReference>
<dbReference type="Pfam" id="PF01381">
    <property type="entry name" value="HTH_3"/>
    <property type="match status" value="1"/>
</dbReference>
<dbReference type="EMBL" id="AJWY01004026">
    <property type="protein sequence ID" value="EKC73558.1"/>
    <property type="molecule type" value="Genomic_DNA"/>
</dbReference>
<dbReference type="AlphaFoldDB" id="K1TUV8"/>
<evidence type="ECO:0000313" key="2">
    <source>
        <dbReference type="EMBL" id="EKC73558.1"/>
    </source>
</evidence>
<dbReference type="GO" id="GO:0003677">
    <property type="term" value="F:DNA binding"/>
    <property type="evidence" value="ECO:0007669"/>
    <property type="project" value="InterPro"/>
</dbReference>
<accession>K1TUV8</accession>
<protein>
    <submittedName>
        <fullName evidence="2">Protein containing Helix-turn-helix type 3 domain protein</fullName>
    </submittedName>
</protein>
<dbReference type="SUPFAM" id="SSF47413">
    <property type="entry name" value="lambda repressor-like DNA-binding domains"/>
    <property type="match status" value="1"/>
</dbReference>